<feature type="region of interest" description="Disordered" evidence="13">
    <location>
        <begin position="838"/>
        <end position="859"/>
    </location>
</feature>
<evidence type="ECO:0000313" key="15">
    <source>
        <dbReference type="EnsemblMetazoa" id="XP_011667046"/>
    </source>
</evidence>
<feature type="domain" description="C2H2-type" evidence="14">
    <location>
        <begin position="86"/>
        <end position="113"/>
    </location>
</feature>
<dbReference type="RefSeq" id="XP_011667046.2">
    <property type="nucleotide sequence ID" value="XM_011668744.2"/>
</dbReference>
<evidence type="ECO:0000256" key="5">
    <source>
        <dbReference type="ARBA" id="ARBA00022737"/>
    </source>
</evidence>
<sequence length="1231" mass="140291">METLFRCRYCHKACNNSLQLEKHERTHQEETVVTCRGCGEHFESKDLLARHPCTGSDKGNFCAKTHATDTELQEHEQGHLRGVEKFQCKLCNCNFDMVHDLQRHLEMHNHTNKYIYMCPKCSKRFESKLSLECHLQEHEEVKSGSQDPLRVIPSNDAVDITGSTRLETFFCNVCGQTFNREGQFRQHLDGHFQRNLYECDICNSRFAGPFLLQHHMEVHSSARPFVCSQCGTGYRQKELLMKHFKIHGVPKMDNRDQLQEASSKQEVKQTGVFISHEESDASALIDKKVNQHLDSDGANFFDLLQTCNSEDSESIFWASQAGKDDFTKINPLCEEDLLSRTALQNEQLHPKQLRENSLPMFGEGGDQSPPLAKMKGKRRKSFPCDICNKVFKFKSHCQRHRRIHTGEMPFKCGVCSRKFRWRSSLVTHACLKYRGKDKPSTSDISLVHSAEHLNDHQQGHSGECVPEVNGHGEVTQNANDGFVCSLCGGNCATEILLQSHTCVLDGRKSDPPTSEIQMQWQSDRVDPAKRSVVVSSTMPTENSQSILPMTGAGTNQTSDPAVGVVQQKQLQGSRKWGISWKTRQPRVSTPSANTAVTSHPSAVKERNKVFACEFCYKVFLCKNKYLRHKRLHTGEKPFECVKCNRRFMWASSLASHKKTHEKRDLHVYATNHDVISVIDSEQSDEATLEQSGWIPEVKEERGLDKAFICGQCGKSFTSEHKLRCHASVHEVHKYFSRSAPRTDTGLAQVSYRAKDVTPKSKVEPKHKEKSHTRKPEGTMSETGVLSIKRNRRQFVCEYCNKVFNHRSRYVRHLPIHTGEMAYQCSLCHVKFKWRSSLDSHKKSHDKKKGGTSSDDSLPFIDAEQSGELMQEQPDGTLEENEGTVGDEMFICLVCGMDFDTEMQLQSHNSTHEDTKYDPISVPRTDTDVAQLSGRAKEAPQQNNPEKYKGNEKPHTGRIGNPLETDKLHKQKKIIKNFECEVCSKVFRIKNNYHRHQLLHTEEKPFQCDQCEKAFKWGSSLDSHIKSHNKKKGPTSSSDYVSLIANELTQEHSEPIPGCSQDEKSASTSLKPFVCPQCGMDYVSDLELQIHMYIHGDEAYLQRVQTQKRMDGTDPEKIDRPVMQTTQRPTANVPPHQVHEPESRGIRSTEKSGTSGSTTLERGTMQKQTSKNYVCEICGKSFGSSNHYRRHMPLHTGEVPYECERCNKKFKWRSSLDSHRRSHARKDALTDV</sequence>
<dbReference type="PROSITE" id="PS50157">
    <property type="entry name" value="ZINC_FINGER_C2H2_2"/>
    <property type="match status" value="19"/>
</dbReference>
<evidence type="ECO:0000256" key="7">
    <source>
        <dbReference type="ARBA" id="ARBA00022833"/>
    </source>
</evidence>
<dbReference type="PANTHER" id="PTHR24376:SF216">
    <property type="entry name" value="ZINC FINGER PROTEIN 420-LIKE"/>
    <property type="match status" value="1"/>
</dbReference>
<keyword evidence="6 12" id="KW-0863">Zinc-finger</keyword>
<keyword evidence="10" id="KW-0804">Transcription</keyword>
<dbReference type="FunFam" id="3.30.160.60:FF:001049">
    <property type="entry name" value="zinc finger protein 319"/>
    <property type="match status" value="1"/>
</dbReference>
<keyword evidence="16" id="KW-1185">Reference proteome</keyword>
<feature type="compositionally biased region" description="Basic and acidic residues" evidence="13">
    <location>
        <begin position="945"/>
        <end position="954"/>
    </location>
</feature>
<feature type="domain" description="C2H2-type" evidence="14">
    <location>
        <begin position="707"/>
        <end position="734"/>
    </location>
</feature>
<feature type="domain" description="C2H2-type" evidence="14">
    <location>
        <begin position="610"/>
        <end position="637"/>
    </location>
</feature>
<keyword evidence="7" id="KW-0862">Zinc</keyword>
<dbReference type="SUPFAM" id="SSF57667">
    <property type="entry name" value="beta-beta-alpha zinc fingers"/>
    <property type="match status" value="10"/>
</dbReference>
<dbReference type="GeneID" id="593151"/>
<proteinExistence type="inferred from homology"/>
<feature type="domain" description="C2H2-type" evidence="14">
    <location>
        <begin position="977"/>
        <end position="1004"/>
    </location>
</feature>
<dbReference type="OrthoDB" id="5750at2759"/>
<dbReference type="PROSITE" id="PS00028">
    <property type="entry name" value="ZINC_FINGER_C2H2_1"/>
    <property type="match status" value="18"/>
</dbReference>
<feature type="domain" description="C2H2-type" evidence="14">
    <location>
        <begin position="1005"/>
        <end position="1032"/>
    </location>
</feature>
<feature type="region of interest" description="Disordered" evidence="13">
    <location>
        <begin position="931"/>
        <end position="962"/>
    </location>
</feature>
<feature type="domain" description="C2H2-type" evidence="14">
    <location>
        <begin position="382"/>
        <end position="409"/>
    </location>
</feature>
<feature type="domain" description="C2H2-type" evidence="14">
    <location>
        <begin position="794"/>
        <end position="821"/>
    </location>
</feature>
<accession>A0A7M7HI32</accession>
<feature type="compositionally biased region" description="Basic and acidic residues" evidence="13">
    <location>
        <begin position="1136"/>
        <end position="1149"/>
    </location>
</feature>
<dbReference type="Gene3D" id="3.30.160.60">
    <property type="entry name" value="Classic Zinc Finger"/>
    <property type="match status" value="14"/>
</dbReference>
<feature type="domain" description="C2H2-type" evidence="14">
    <location>
        <begin position="169"/>
        <end position="196"/>
    </location>
</feature>
<dbReference type="PANTHER" id="PTHR24376">
    <property type="entry name" value="ZINC FINGER PROTEIN"/>
    <property type="match status" value="1"/>
</dbReference>
<name>A0A7M7HI32_STRPU</name>
<comment type="subcellular location">
    <subcellularLocation>
        <location evidence="2">Nucleus</location>
    </subcellularLocation>
</comment>
<evidence type="ECO:0000256" key="4">
    <source>
        <dbReference type="ARBA" id="ARBA00022723"/>
    </source>
</evidence>
<comment type="function">
    <text evidence="1">May be involved in transcriptional regulation.</text>
</comment>
<dbReference type="GO" id="GO:0000981">
    <property type="term" value="F:DNA-binding transcription factor activity, RNA polymerase II-specific"/>
    <property type="evidence" value="ECO:0000318"/>
    <property type="project" value="GO_Central"/>
</dbReference>
<dbReference type="GO" id="GO:0005634">
    <property type="term" value="C:nucleus"/>
    <property type="evidence" value="ECO:0007669"/>
    <property type="project" value="UniProtKB-SubCell"/>
</dbReference>
<dbReference type="GO" id="GO:0006355">
    <property type="term" value="P:regulation of DNA-templated transcription"/>
    <property type="evidence" value="ECO:0000318"/>
    <property type="project" value="GO_Central"/>
</dbReference>
<keyword evidence="9" id="KW-0238">DNA-binding</keyword>
<dbReference type="FunFam" id="3.30.160.60:FF:000358">
    <property type="entry name" value="zinc finger protein 24"/>
    <property type="match status" value="1"/>
</dbReference>
<feature type="region of interest" description="Disordered" evidence="13">
    <location>
        <begin position="754"/>
        <end position="783"/>
    </location>
</feature>
<dbReference type="FunFam" id="3.30.160.60:FF:002110">
    <property type="entry name" value="Zinc finger protein 1053"/>
    <property type="match status" value="1"/>
</dbReference>
<keyword evidence="4" id="KW-0479">Metal-binding</keyword>
<evidence type="ECO:0000256" key="8">
    <source>
        <dbReference type="ARBA" id="ARBA00023015"/>
    </source>
</evidence>
<feature type="region of interest" description="Disordered" evidence="13">
    <location>
        <begin position="1123"/>
        <end position="1166"/>
    </location>
</feature>
<feature type="domain" description="C2H2-type" evidence="14">
    <location>
        <begin position="410"/>
        <end position="439"/>
    </location>
</feature>
<evidence type="ECO:0000259" key="14">
    <source>
        <dbReference type="PROSITE" id="PS50157"/>
    </source>
</evidence>
<feature type="domain" description="C2H2-type" evidence="14">
    <location>
        <begin position="1072"/>
        <end position="1099"/>
    </location>
</feature>
<feature type="domain" description="C2H2-type" evidence="14">
    <location>
        <begin position="5"/>
        <end position="32"/>
    </location>
</feature>
<dbReference type="FunFam" id="3.30.160.60:FF:000072">
    <property type="entry name" value="zinc finger protein 143 isoform X1"/>
    <property type="match status" value="1"/>
</dbReference>
<evidence type="ECO:0000256" key="11">
    <source>
        <dbReference type="ARBA" id="ARBA00023242"/>
    </source>
</evidence>
<feature type="domain" description="C2H2-type" evidence="14">
    <location>
        <begin position="116"/>
        <end position="143"/>
    </location>
</feature>
<dbReference type="AlphaFoldDB" id="A0A7M7HI32"/>
<feature type="domain" description="C2H2-type" evidence="14">
    <location>
        <begin position="638"/>
        <end position="665"/>
    </location>
</feature>
<dbReference type="KEGG" id="spu:593151"/>
<comment type="similarity">
    <text evidence="3">Belongs to the krueppel C2H2-type zinc-finger protein family.</text>
</comment>
<dbReference type="Pfam" id="PF12874">
    <property type="entry name" value="zf-met"/>
    <property type="match status" value="2"/>
</dbReference>
<feature type="compositionally biased region" description="Basic and acidic residues" evidence="13">
    <location>
        <begin position="754"/>
        <end position="766"/>
    </location>
</feature>
<feature type="domain" description="C2H2-type" evidence="14">
    <location>
        <begin position="889"/>
        <end position="916"/>
    </location>
</feature>
<feature type="domain" description="C2H2-type" evidence="14">
    <location>
        <begin position="1200"/>
        <end position="1227"/>
    </location>
</feature>
<dbReference type="SMART" id="SM00355">
    <property type="entry name" value="ZnF_C2H2"/>
    <property type="match status" value="19"/>
</dbReference>
<dbReference type="Pfam" id="PF00096">
    <property type="entry name" value="zf-C2H2"/>
    <property type="match status" value="2"/>
</dbReference>
<dbReference type="GO" id="GO:0000978">
    <property type="term" value="F:RNA polymerase II cis-regulatory region sequence-specific DNA binding"/>
    <property type="evidence" value="ECO:0000318"/>
    <property type="project" value="GO_Central"/>
</dbReference>
<keyword evidence="8" id="KW-0805">Transcription regulation</keyword>
<dbReference type="InterPro" id="IPR036236">
    <property type="entry name" value="Znf_C2H2_sf"/>
</dbReference>
<reference evidence="15" key="2">
    <citation type="submission" date="2021-01" db="UniProtKB">
        <authorList>
            <consortium name="EnsemblMetazoa"/>
        </authorList>
    </citation>
    <scope>IDENTIFICATION</scope>
</reference>
<feature type="domain" description="C2H2-type" evidence="14">
    <location>
        <begin position="1172"/>
        <end position="1199"/>
    </location>
</feature>
<evidence type="ECO:0000256" key="6">
    <source>
        <dbReference type="ARBA" id="ARBA00022771"/>
    </source>
</evidence>
<evidence type="ECO:0000256" key="9">
    <source>
        <dbReference type="ARBA" id="ARBA00023125"/>
    </source>
</evidence>
<keyword evidence="11" id="KW-0539">Nucleus</keyword>
<dbReference type="GO" id="GO:0008270">
    <property type="term" value="F:zinc ion binding"/>
    <property type="evidence" value="ECO:0007669"/>
    <property type="project" value="UniProtKB-KW"/>
</dbReference>
<feature type="domain" description="C2H2-type" evidence="14">
    <location>
        <begin position="197"/>
        <end position="224"/>
    </location>
</feature>
<evidence type="ECO:0000256" key="12">
    <source>
        <dbReference type="PROSITE-ProRule" id="PRU00042"/>
    </source>
</evidence>
<evidence type="ECO:0000256" key="13">
    <source>
        <dbReference type="SAM" id="MobiDB-lite"/>
    </source>
</evidence>
<dbReference type="EnsemblMetazoa" id="XM_011668744">
    <property type="protein sequence ID" value="XP_011667046"/>
    <property type="gene ID" value="LOC593151"/>
</dbReference>
<dbReference type="FunFam" id="3.30.160.60:FF:000671">
    <property type="entry name" value="Zinc finger protein 26"/>
    <property type="match status" value="1"/>
</dbReference>
<evidence type="ECO:0000256" key="2">
    <source>
        <dbReference type="ARBA" id="ARBA00004123"/>
    </source>
</evidence>
<reference evidence="16" key="1">
    <citation type="submission" date="2015-02" db="EMBL/GenBank/DDBJ databases">
        <title>Genome sequencing for Strongylocentrotus purpuratus.</title>
        <authorList>
            <person name="Murali S."/>
            <person name="Liu Y."/>
            <person name="Vee V."/>
            <person name="English A."/>
            <person name="Wang M."/>
            <person name="Skinner E."/>
            <person name="Han Y."/>
            <person name="Muzny D.M."/>
            <person name="Worley K.C."/>
            <person name="Gibbs R.A."/>
        </authorList>
    </citation>
    <scope>NUCLEOTIDE SEQUENCE</scope>
</reference>
<feature type="region of interest" description="Disordered" evidence="13">
    <location>
        <begin position="356"/>
        <end position="375"/>
    </location>
</feature>
<evidence type="ECO:0000256" key="3">
    <source>
        <dbReference type="ARBA" id="ARBA00006991"/>
    </source>
</evidence>
<feature type="domain" description="C2H2-type" evidence="14">
    <location>
        <begin position="225"/>
        <end position="252"/>
    </location>
</feature>
<evidence type="ECO:0000313" key="16">
    <source>
        <dbReference type="Proteomes" id="UP000007110"/>
    </source>
</evidence>
<protein>
    <recommendedName>
        <fullName evidence="14">C2H2-type domain-containing protein</fullName>
    </recommendedName>
</protein>
<organism evidence="15 16">
    <name type="scientific">Strongylocentrotus purpuratus</name>
    <name type="common">Purple sea urchin</name>
    <dbReference type="NCBI Taxonomy" id="7668"/>
    <lineage>
        <taxon>Eukaryota</taxon>
        <taxon>Metazoa</taxon>
        <taxon>Echinodermata</taxon>
        <taxon>Eleutherozoa</taxon>
        <taxon>Echinozoa</taxon>
        <taxon>Echinoidea</taxon>
        <taxon>Euechinoidea</taxon>
        <taxon>Echinacea</taxon>
        <taxon>Camarodonta</taxon>
        <taxon>Echinidea</taxon>
        <taxon>Strongylocentrotidae</taxon>
        <taxon>Strongylocentrotus</taxon>
    </lineage>
</organism>
<dbReference type="FunFam" id="3.30.160.60:FF:000710">
    <property type="entry name" value="Zinc finger protein 768"/>
    <property type="match status" value="1"/>
</dbReference>
<dbReference type="InterPro" id="IPR013087">
    <property type="entry name" value="Znf_C2H2_type"/>
</dbReference>
<dbReference type="Proteomes" id="UP000007110">
    <property type="component" value="Unassembled WGS sequence"/>
</dbReference>
<feature type="domain" description="C2H2-type" evidence="14">
    <location>
        <begin position="822"/>
        <end position="849"/>
    </location>
</feature>
<evidence type="ECO:0000256" key="1">
    <source>
        <dbReference type="ARBA" id="ARBA00003767"/>
    </source>
</evidence>
<dbReference type="InParanoid" id="A0A7M7HI32"/>
<evidence type="ECO:0000256" key="10">
    <source>
        <dbReference type="ARBA" id="ARBA00023163"/>
    </source>
</evidence>
<keyword evidence="5" id="KW-0677">Repeat</keyword>